<dbReference type="Gene3D" id="3.90.105.20">
    <property type="match status" value="1"/>
</dbReference>
<dbReference type="Proteomes" id="UP001266305">
    <property type="component" value="Unassembled WGS sequence"/>
</dbReference>
<gene>
    <name evidence="2" type="ORF">P7K49_028461</name>
</gene>
<evidence type="ECO:0000313" key="3">
    <source>
        <dbReference type="Proteomes" id="UP001266305"/>
    </source>
</evidence>
<proteinExistence type="predicted"/>
<dbReference type="InterPro" id="IPR051742">
    <property type="entry name" value="Ribosome_Assembly_uL10"/>
</dbReference>
<organism evidence="2 3">
    <name type="scientific">Saguinus oedipus</name>
    <name type="common">Cotton-top tamarin</name>
    <name type="synonym">Oedipomidas oedipus</name>
    <dbReference type="NCBI Taxonomy" id="9490"/>
    <lineage>
        <taxon>Eukaryota</taxon>
        <taxon>Metazoa</taxon>
        <taxon>Chordata</taxon>
        <taxon>Craniata</taxon>
        <taxon>Vertebrata</taxon>
        <taxon>Euteleostomi</taxon>
        <taxon>Mammalia</taxon>
        <taxon>Eutheria</taxon>
        <taxon>Euarchontoglires</taxon>
        <taxon>Primates</taxon>
        <taxon>Haplorrhini</taxon>
        <taxon>Platyrrhini</taxon>
        <taxon>Cebidae</taxon>
        <taxon>Callitrichinae</taxon>
        <taxon>Saguinus</taxon>
    </lineage>
</organism>
<keyword evidence="3" id="KW-1185">Reference proteome</keyword>
<name>A0ABQ9UC95_SAGOE</name>
<dbReference type="InterPro" id="IPR040637">
    <property type="entry name" value="Ribosomal_uL10-like_insert"/>
</dbReference>
<dbReference type="EMBL" id="JASSZA010000014">
    <property type="protein sequence ID" value="KAK2094723.1"/>
    <property type="molecule type" value="Genomic_DNA"/>
</dbReference>
<dbReference type="PANTHER" id="PTHR45841">
    <property type="entry name" value="MRNA TURNOVER PROTEIN 4 MRTO4"/>
    <property type="match status" value="1"/>
</dbReference>
<dbReference type="PANTHER" id="PTHR45841:SF3">
    <property type="entry name" value="RIBOSOME ASSEMBLY FACTOR MRT4"/>
    <property type="match status" value="1"/>
</dbReference>
<dbReference type="InterPro" id="IPR043164">
    <property type="entry name" value="Ribosomal_uL10-like_insert_sf"/>
</dbReference>
<dbReference type="Pfam" id="PF17777">
    <property type="entry name" value="RL10P_insert"/>
    <property type="match status" value="1"/>
</dbReference>
<protein>
    <recommendedName>
        <fullName evidence="1">Large ribosomal subunit protein uL10-like insertion domain-containing protein</fullName>
    </recommendedName>
</protein>
<sequence length="113" mass="12993">MTRKSLTKICKKGLGLKQNLIEELQKCVDTYEYLSISVANMRNSKLKPGLPTAFERSVVTLLSDYEVCKKGDVLAPEQAHVLTLSGYEMAEFKMIIKYMWMHSQEVSSRWKKT</sequence>
<evidence type="ECO:0000313" key="2">
    <source>
        <dbReference type="EMBL" id="KAK2094723.1"/>
    </source>
</evidence>
<accession>A0ABQ9UC95</accession>
<evidence type="ECO:0000259" key="1">
    <source>
        <dbReference type="Pfam" id="PF17777"/>
    </source>
</evidence>
<feature type="domain" description="Large ribosomal subunit protein uL10-like insertion" evidence="1">
    <location>
        <begin position="48"/>
        <end position="84"/>
    </location>
</feature>
<reference evidence="2 3" key="1">
    <citation type="submission" date="2023-05" db="EMBL/GenBank/DDBJ databases">
        <title>B98-5 Cell Line De Novo Hybrid Assembly: An Optical Mapping Approach.</title>
        <authorList>
            <person name="Kananen K."/>
            <person name="Auerbach J.A."/>
            <person name="Kautto E."/>
            <person name="Blachly J.S."/>
        </authorList>
    </citation>
    <scope>NUCLEOTIDE SEQUENCE [LARGE SCALE GENOMIC DNA]</scope>
    <source>
        <strain evidence="2">B95-8</strain>
        <tissue evidence="2">Cell line</tissue>
    </source>
</reference>
<comment type="caution">
    <text evidence="2">The sequence shown here is derived from an EMBL/GenBank/DDBJ whole genome shotgun (WGS) entry which is preliminary data.</text>
</comment>